<dbReference type="AlphaFoldDB" id="A0A1H8NSF6"/>
<reference evidence="5 6" key="1">
    <citation type="submission" date="2016-10" db="EMBL/GenBank/DDBJ databases">
        <authorList>
            <person name="de Groot N.N."/>
        </authorList>
    </citation>
    <scope>NUCLEOTIDE SEQUENCE [LARGE SCALE GENOMIC DNA]</scope>
    <source>
        <strain evidence="5 6">DSM 8512</strain>
    </source>
</reference>
<dbReference type="SUPFAM" id="SSF51905">
    <property type="entry name" value="FAD/NAD(P)-binding domain"/>
    <property type="match status" value="1"/>
</dbReference>
<dbReference type="Pfam" id="PF07992">
    <property type="entry name" value="Pyr_redox_2"/>
    <property type="match status" value="1"/>
</dbReference>
<sequence>MTDDFDCAIIGGGPAGMTAAIYLGRFRRRVALIDKGESRAALIPRSHNHPGYPDGIRGRDLLDRMRRQVGKLGVVTISGEATDIGYSPDGRFRVVAGQTVMADHVILATGVRDRLPPVDDPLRHIREGLIRQCPVCDAYELIGQPVAVIGAGDSAAGEALFLSHYTPDITLLTLGKALEMSARVIAKLKKAGVRIVADKVSGWAFGPAGVEVHLETGQRRFAAVYSGLGTDPQNALARRLGVTLVQDARIGTDEHQQTTRKNVFAVGDVVTGLNQIAVAMAQAEVAASRIHTQLRLREGRCVPDSL</sequence>
<dbReference type="InterPro" id="IPR023753">
    <property type="entry name" value="FAD/NAD-binding_dom"/>
</dbReference>
<dbReference type="Gene3D" id="3.50.50.60">
    <property type="entry name" value="FAD/NAD(P)-binding domain"/>
    <property type="match status" value="2"/>
</dbReference>
<evidence type="ECO:0000259" key="4">
    <source>
        <dbReference type="Pfam" id="PF07992"/>
    </source>
</evidence>
<dbReference type="STRING" id="34002.SAMN04489859_10696"/>
<gene>
    <name evidence="5" type="ORF">SAMN04489859_10696</name>
</gene>
<dbReference type="Proteomes" id="UP000199054">
    <property type="component" value="Unassembled WGS sequence"/>
</dbReference>
<dbReference type="InterPro" id="IPR050097">
    <property type="entry name" value="Ferredoxin-NADP_redctase_2"/>
</dbReference>
<accession>A0A1H8NSF6</accession>
<evidence type="ECO:0000313" key="6">
    <source>
        <dbReference type="Proteomes" id="UP000199054"/>
    </source>
</evidence>
<proteinExistence type="predicted"/>
<dbReference type="EMBL" id="FODE01000069">
    <property type="protein sequence ID" value="SEO32566.1"/>
    <property type="molecule type" value="Genomic_DNA"/>
</dbReference>
<evidence type="ECO:0000256" key="2">
    <source>
        <dbReference type="ARBA" id="ARBA00022630"/>
    </source>
</evidence>
<dbReference type="PRINTS" id="PR00368">
    <property type="entry name" value="FADPNR"/>
</dbReference>
<dbReference type="RefSeq" id="WP_090617690.1">
    <property type="nucleotide sequence ID" value="NZ_CP067124.1"/>
</dbReference>
<dbReference type="GO" id="GO:0016491">
    <property type="term" value="F:oxidoreductase activity"/>
    <property type="evidence" value="ECO:0007669"/>
    <property type="project" value="UniProtKB-KW"/>
</dbReference>
<keyword evidence="2" id="KW-0285">Flavoprotein</keyword>
<dbReference type="OrthoDB" id="9786503at2"/>
<evidence type="ECO:0000313" key="5">
    <source>
        <dbReference type="EMBL" id="SEO32566.1"/>
    </source>
</evidence>
<dbReference type="PRINTS" id="PR00469">
    <property type="entry name" value="PNDRDTASEII"/>
</dbReference>
<name>A0A1H8NSF6_9RHOB</name>
<keyword evidence="6" id="KW-1185">Reference proteome</keyword>
<protein>
    <recommendedName>
        <fullName evidence="1">Thioredoxin reductase</fullName>
    </recommendedName>
</protein>
<evidence type="ECO:0000256" key="3">
    <source>
        <dbReference type="ARBA" id="ARBA00023002"/>
    </source>
</evidence>
<evidence type="ECO:0000256" key="1">
    <source>
        <dbReference type="ARBA" id="ARBA00018719"/>
    </source>
</evidence>
<keyword evidence="3" id="KW-0560">Oxidoreductase</keyword>
<dbReference type="PANTHER" id="PTHR48105">
    <property type="entry name" value="THIOREDOXIN REDUCTASE 1-RELATED-RELATED"/>
    <property type="match status" value="1"/>
</dbReference>
<organism evidence="5 6">
    <name type="scientific">Paracoccus alcaliphilus</name>
    <dbReference type="NCBI Taxonomy" id="34002"/>
    <lineage>
        <taxon>Bacteria</taxon>
        <taxon>Pseudomonadati</taxon>
        <taxon>Pseudomonadota</taxon>
        <taxon>Alphaproteobacteria</taxon>
        <taxon>Rhodobacterales</taxon>
        <taxon>Paracoccaceae</taxon>
        <taxon>Paracoccus</taxon>
    </lineage>
</organism>
<feature type="domain" description="FAD/NAD(P)-binding" evidence="4">
    <location>
        <begin position="5"/>
        <end position="283"/>
    </location>
</feature>
<dbReference type="InterPro" id="IPR036188">
    <property type="entry name" value="FAD/NAD-bd_sf"/>
</dbReference>